<comment type="caution">
    <text evidence="1">The sequence shown here is derived from an EMBL/GenBank/DDBJ whole genome shotgun (WGS) entry which is preliminary data.</text>
</comment>
<reference evidence="1 2" key="1">
    <citation type="submission" date="2020-08" db="EMBL/GenBank/DDBJ databases">
        <title>Genomic Encyclopedia of Type Strains, Phase III (KMG-III): the genomes of soil and plant-associated and newly described type strains.</title>
        <authorList>
            <person name="Whitman W."/>
        </authorList>
    </citation>
    <scope>NUCLEOTIDE SEQUENCE [LARGE SCALE GENOMIC DNA]</scope>
    <source>
        <strain evidence="1 2">CECT 8693</strain>
    </source>
</reference>
<sequence length="157" mass="17895">MEAKYINNKPILTEKQKAEFEEKYQLTSDTQKTYGQVISGIMAKMKIDAKKAEELTGLNRNLFTHLDEPGGSILKRFVISIGVGFGLDVHTTEYILESCGMRFNVNDRLDRAYIHLLEEHKEKDIEACNAILRDLGVDGKDMLGELERGAYSPRRKQ</sequence>
<gene>
    <name evidence="1" type="ORF">FHR92_001558</name>
</gene>
<dbReference type="Proteomes" id="UP000567067">
    <property type="component" value="Unassembled WGS sequence"/>
</dbReference>
<proteinExistence type="predicted"/>
<evidence type="ECO:0000313" key="1">
    <source>
        <dbReference type="EMBL" id="MBA9085096.1"/>
    </source>
</evidence>
<protein>
    <submittedName>
        <fullName evidence="1">Uncharacterized protein</fullName>
    </submittedName>
</protein>
<keyword evidence="2" id="KW-1185">Reference proteome</keyword>
<evidence type="ECO:0000313" key="2">
    <source>
        <dbReference type="Proteomes" id="UP000567067"/>
    </source>
</evidence>
<dbReference type="RefSeq" id="WP_182535029.1">
    <property type="nucleotide sequence ID" value="NZ_JACJIP010000007.1"/>
</dbReference>
<dbReference type="AlphaFoldDB" id="A0A7W3SRU1"/>
<organism evidence="1 2">
    <name type="scientific">Fontibacillus solani</name>
    <dbReference type="NCBI Taxonomy" id="1572857"/>
    <lineage>
        <taxon>Bacteria</taxon>
        <taxon>Bacillati</taxon>
        <taxon>Bacillota</taxon>
        <taxon>Bacilli</taxon>
        <taxon>Bacillales</taxon>
        <taxon>Paenibacillaceae</taxon>
        <taxon>Fontibacillus</taxon>
    </lineage>
</organism>
<accession>A0A7W3SRU1</accession>
<dbReference type="EMBL" id="JACJIP010000007">
    <property type="protein sequence ID" value="MBA9085096.1"/>
    <property type="molecule type" value="Genomic_DNA"/>
</dbReference>
<name>A0A7W3SRU1_9BACL</name>